<proteinExistence type="predicted"/>
<comment type="caution">
    <text evidence="3">The sequence shown here is derived from an EMBL/GenBank/DDBJ whole genome shotgun (WGS) entry which is preliminary data.</text>
</comment>
<dbReference type="InterPro" id="IPR025827">
    <property type="entry name" value="Zn_ribbon_recom_dom"/>
</dbReference>
<keyword evidence="4" id="KW-1185">Reference proteome</keyword>
<dbReference type="Pfam" id="PF13408">
    <property type="entry name" value="Zn_ribbon_recom"/>
    <property type="match status" value="1"/>
</dbReference>
<feature type="domain" description="Recombinase zinc beta ribbon" evidence="2">
    <location>
        <begin position="59"/>
        <end position="114"/>
    </location>
</feature>
<protein>
    <submittedName>
        <fullName evidence="3">Recombinase zinc beta ribbon domain-containing protein</fullName>
    </submittedName>
</protein>
<organism evidence="3 4">
    <name type="scientific">Ramlibacter alkalitolerans</name>
    <dbReference type="NCBI Taxonomy" id="2039631"/>
    <lineage>
        <taxon>Bacteria</taxon>
        <taxon>Pseudomonadati</taxon>
        <taxon>Pseudomonadota</taxon>
        <taxon>Betaproteobacteria</taxon>
        <taxon>Burkholderiales</taxon>
        <taxon>Comamonadaceae</taxon>
        <taxon>Ramlibacter</taxon>
    </lineage>
</organism>
<keyword evidence="1" id="KW-0175">Coiled coil</keyword>
<accession>A0ABS1JME8</accession>
<sequence>MRIPESKWTRVSAPELRIIDDDLFAAVQGRLARTAQKGDAIRKALANPAARSGADGKYILTGLLRCGVCGGPVSSTGRDRFGCSARHNRGTSACSNAVKFSRSLAEREVLEALQAQLFSPSAVERFCELVAQEYTQRAGTDSHALSKLTKSLGATEKGIAGCLAFIEAGNASASVAKRLADLEAEAAATRAEITRLRSQRPVTEEDLLQLREGAIAALRELPVLLAGSEAEVRHLLSSLVGEATVRPVENGAVEIRLTGHVAGLLSLQSKRTRRNDSAKEIGPAEPAGPMLGNVVARARFELATFGL</sequence>
<dbReference type="EMBL" id="JAEQND010000005">
    <property type="protein sequence ID" value="MBL0425419.1"/>
    <property type="molecule type" value="Genomic_DNA"/>
</dbReference>
<evidence type="ECO:0000256" key="1">
    <source>
        <dbReference type="SAM" id="Coils"/>
    </source>
</evidence>
<feature type="coiled-coil region" evidence="1">
    <location>
        <begin position="172"/>
        <end position="199"/>
    </location>
</feature>
<dbReference type="Proteomes" id="UP000622707">
    <property type="component" value="Unassembled WGS sequence"/>
</dbReference>
<evidence type="ECO:0000313" key="4">
    <source>
        <dbReference type="Proteomes" id="UP000622707"/>
    </source>
</evidence>
<name>A0ABS1JME8_9BURK</name>
<evidence type="ECO:0000259" key="2">
    <source>
        <dbReference type="Pfam" id="PF13408"/>
    </source>
</evidence>
<gene>
    <name evidence="3" type="ORF">JI746_09885</name>
</gene>
<evidence type="ECO:0000313" key="3">
    <source>
        <dbReference type="EMBL" id="MBL0425419.1"/>
    </source>
</evidence>
<reference evidence="3 4" key="1">
    <citation type="journal article" date="2017" name="Int. J. Syst. Evol. Microbiol.">
        <title>Ramlibacter alkalitolerans sp. nov., alkali-tolerant bacterium isolated from soil of ginseng.</title>
        <authorList>
            <person name="Lee D.H."/>
            <person name="Cha C.J."/>
        </authorList>
    </citation>
    <scope>NUCLEOTIDE SEQUENCE [LARGE SCALE GENOMIC DNA]</scope>
    <source>
        <strain evidence="3 4">KACC 19305</strain>
    </source>
</reference>